<dbReference type="PANTHER" id="PTHR41291">
    <property type="entry name" value="DNA ALKYLATION REPAIR PROTEIN"/>
    <property type="match status" value="1"/>
</dbReference>
<dbReference type="InterPro" id="IPR016024">
    <property type="entry name" value="ARM-type_fold"/>
</dbReference>
<gene>
    <name evidence="1" type="ORF">HCB49_12040</name>
</gene>
<evidence type="ECO:0000313" key="1">
    <source>
        <dbReference type="EMBL" id="MBC2250721.1"/>
    </source>
</evidence>
<proteinExistence type="predicted"/>
<organism evidence="1 2">
    <name type="scientific">Listeria cossartiae subsp. cayugensis</name>
    <dbReference type="NCBI Taxonomy" id="2713505"/>
    <lineage>
        <taxon>Bacteria</taxon>
        <taxon>Bacillati</taxon>
        <taxon>Bacillota</taxon>
        <taxon>Bacilli</taxon>
        <taxon>Bacillales</taxon>
        <taxon>Listeriaceae</taxon>
        <taxon>Listeria</taxon>
        <taxon>Listeria cossartiae</taxon>
    </lineage>
</organism>
<protein>
    <submittedName>
        <fullName evidence="1">DNA alkylation repair protein</fullName>
    </submittedName>
</protein>
<comment type="caution">
    <text evidence="1">The sequence shown here is derived from an EMBL/GenBank/DDBJ whole genome shotgun (WGS) entry which is preliminary data.</text>
</comment>
<accession>A0A7X0ZE05</accession>
<evidence type="ECO:0000313" key="2">
    <source>
        <dbReference type="Proteomes" id="UP000559864"/>
    </source>
</evidence>
<dbReference type="EMBL" id="JAARZC010000003">
    <property type="protein sequence ID" value="MBC2250721.1"/>
    <property type="molecule type" value="Genomic_DNA"/>
</dbReference>
<dbReference type="PANTHER" id="PTHR41291:SF1">
    <property type="entry name" value="DNA ALKYLATION REPAIR PROTEIN"/>
    <property type="match status" value="1"/>
</dbReference>
<dbReference type="InterPro" id="IPR014825">
    <property type="entry name" value="DNA_alkylation"/>
</dbReference>
<sequence>MITFDQLNTELQTLKNPNTVKIFRNHGCPETLELYGLKIGDLKKIIRREKLTKNYELAVELIESSNSDLIYLGLLAIDPNKMTTEQIEKWNIAFRETWSQLTFALASLVSKREDSLIFAKKWVESDYDLTKAMGWQIFSEHISDLPEAEELLKRAKETLQAESNRTRYSMNSFIISCGIYNDDLHEKAIEAAKSVGKVHVNLGKNACKVPDAISYIEKARNRKK</sequence>
<dbReference type="RefSeq" id="WP_185605075.1">
    <property type="nucleotide sequence ID" value="NZ_JAARZC010000003.1"/>
</dbReference>
<dbReference type="SUPFAM" id="SSF48371">
    <property type="entry name" value="ARM repeat"/>
    <property type="match status" value="1"/>
</dbReference>
<dbReference type="Proteomes" id="UP000559864">
    <property type="component" value="Unassembled WGS sequence"/>
</dbReference>
<reference evidence="1 2" key="1">
    <citation type="submission" date="2020-03" db="EMBL/GenBank/DDBJ databases">
        <title>Soil Listeria distribution.</title>
        <authorList>
            <person name="Liao J."/>
            <person name="Wiedmann M."/>
        </authorList>
    </citation>
    <scope>NUCLEOTIDE SEQUENCE [LARGE SCALE GENOMIC DNA]</scope>
    <source>
        <strain evidence="1 2">FSL L7-0123</strain>
    </source>
</reference>
<name>A0A7X0ZE05_9LIST</name>
<dbReference type="Pfam" id="PF08713">
    <property type="entry name" value="DNA_alkylation"/>
    <property type="match status" value="1"/>
</dbReference>
<dbReference type="AlphaFoldDB" id="A0A7X0ZE05"/>